<dbReference type="RefSeq" id="WP_188983428.1">
    <property type="nucleotide sequence ID" value="NZ_BMPO01000005.1"/>
</dbReference>
<dbReference type="PANTHER" id="PTHR38684">
    <property type="entry name" value="PROTEIN AMPE"/>
    <property type="match status" value="1"/>
</dbReference>
<organism evidence="2 3">
    <name type="scientific">Pseudomonas matsuisoli</name>
    <dbReference type="NCBI Taxonomy" id="1515666"/>
    <lineage>
        <taxon>Bacteria</taxon>
        <taxon>Pseudomonadati</taxon>
        <taxon>Pseudomonadota</taxon>
        <taxon>Gammaproteobacteria</taxon>
        <taxon>Pseudomonadales</taxon>
        <taxon>Pseudomonadaceae</taxon>
        <taxon>Pseudomonas</taxon>
    </lineage>
</organism>
<proteinExistence type="predicted"/>
<keyword evidence="3" id="KW-1185">Reference proteome</keyword>
<evidence type="ECO:0000313" key="2">
    <source>
        <dbReference type="EMBL" id="GGJ96897.1"/>
    </source>
</evidence>
<gene>
    <name evidence="2" type="ORF">GCM10009304_23480</name>
</gene>
<evidence type="ECO:0000256" key="1">
    <source>
        <dbReference type="SAM" id="Phobius"/>
    </source>
</evidence>
<dbReference type="PANTHER" id="PTHR38684:SF1">
    <property type="entry name" value="PROTEIN AMPE"/>
    <property type="match status" value="1"/>
</dbReference>
<dbReference type="EMBL" id="BMPO01000005">
    <property type="protein sequence ID" value="GGJ96897.1"/>
    <property type="molecule type" value="Genomic_DNA"/>
</dbReference>
<accession>A0A917PX88</accession>
<keyword evidence="1" id="KW-0472">Membrane</keyword>
<sequence>MNFLVLLLVVGIEKFSPWRRRVQADGLWIRQLRRVEKPRSDSIRAWWIIALLVLLPAMVLGVVLSAIEPIAYGLLALPVHLLVVLFSLGRGGVQAGLGPFRDACRRGDTEGAYLVARRDLGIDEATPEALAARVQQRFVWQAFEGFFAIVFWYALLGPVLALVYRLVALIVEHSAMPGLRERAALLQHALDWLPARALAVTFGLVGDFVALNQALLNRLLDWDISAARLVTDAGRSAAELSVPTLDEDGNVSLDALWQLLVRSAVLWYVVLALWVVFV</sequence>
<dbReference type="AlphaFoldDB" id="A0A917PX88"/>
<comment type="caution">
    <text evidence="2">The sequence shown here is derived from an EMBL/GenBank/DDBJ whole genome shotgun (WGS) entry which is preliminary data.</text>
</comment>
<dbReference type="Proteomes" id="UP000635983">
    <property type="component" value="Unassembled WGS sequence"/>
</dbReference>
<name>A0A917PX88_9PSED</name>
<dbReference type="GO" id="GO:0046677">
    <property type="term" value="P:response to antibiotic"/>
    <property type="evidence" value="ECO:0007669"/>
    <property type="project" value="TreeGrafter"/>
</dbReference>
<feature type="transmembrane region" description="Helical" evidence="1">
    <location>
        <begin position="255"/>
        <end position="277"/>
    </location>
</feature>
<dbReference type="InterPro" id="IPR031347">
    <property type="entry name" value="AmpE"/>
</dbReference>
<feature type="transmembrane region" description="Helical" evidence="1">
    <location>
        <begin position="70"/>
        <end position="89"/>
    </location>
</feature>
<dbReference type="Pfam" id="PF17113">
    <property type="entry name" value="AmpE"/>
    <property type="match status" value="1"/>
</dbReference>
<feature type="transmembrane region" description="Helical" evidence="1">
    <location>
        <begin position="192"/>
        <end position="211"/>
    </location>
</feature>
<evidence type="ECO:0000313" key="3">
    <source>
        <dbReference type="Proteomes" id="UP000635983"/>
    </source>
</evidence>
<feature type="transmembrane region" description="Helical" evidence="1">
    <location>
        <begin position="146"/>
        <end position="171"/>
    </location>
</feature>
<keyword evidence="1" id="KW-0812">Transmembrane</keyword>
<keyword evidence="1" id="KW-1133">Transmembrane helix</keyword>
<feature type="transmembrane region" description="Helical" evidence="1">
    <location>
        <begin position="43"/>
        <end position="63"/>
    </location>
</feature>
<protein>
    <submittedName>
        <fullName evidence="2">Membrane protein</fullName>
    </submittedName>
</protein>
<reference evidence="2" key="2">
    <citation type="submission" date="2020-09" db="EMBL/GenBank/DDBJ databases">
        <authorList>
            <person name="Sun Q."/>
            <person name="Ohkuma M."/>
        </authorList>
    </citation>
    <scope>NUCLEOTIDE SEQUENCE</scope>
    <source>
        <strain evidence="2">JCM 30078</strain>
    </source>
</reference>
<dbReference type="GO" id="GO:0005886">
    <property type="term" value="C:plasma membrane"/>
    <property type="evidence" value="ECO:0007669"/>
    <property type="project" value="TreeGrafter"/>
</dbReference>
<dbReference type="InterPro" id="IPR052966">
    <property type="entry name" value="Beta-lactamase_Reg"/>
</dbReference>
<reference evidence="2" key="1">
    <citation type="journal article" date="2014" name="Int. J. Syst. Evol. Microbiol.">
        <title>Complete genome sequence of Corynebacterium casei LMG S-19264T (=DSM 44701T), isolated from a smear-ripened cheese.</title>
        <authorList>
            <consortium name="US DOE Joint Genome Institute (JGI-PGF)"/>
            <person name="Walter F."/>
            <person name="Albersmeier A."/>
            <person name="Kalinowski J."/>
            <person name="Ruckert C."/>
        </authorList>
    </citation>
    <scope>NUCLEOTIDE SEQUENCE</scope>
    <source>
        <strain evidence="2">JCM 30078</strain>
    </source>
</reference>